<dbReference type="AlphaFoldDB" id="A0A0D2N7I7"/>
<organism evidence="2 3">
    <name type="scientific">Hypholoma sublateritium (strain FD-334 SS-4)</name>
    <dbReference type="NCBI Taxonomy" id="945553"/>
    <lineage>
        <taxon>Eukaryota</taxon>
        <taxon>Fungi</taxon>
        <taxon>Dikarya</taxon>
        <taxon>Basidiomycota</taxon>
        <taxon>Agaricomycotina</taxon>
        <taxon>Agaricomycetes</taxon>
        <taxon>Agaricomycetidae</taxon>
        <taxon>Agaricales</taxon>
        <taxon>Agaricineae</taxon>
        <taxon>Strophariaceae</taxon>
        <taxon>Hypholoma</taxon>
    </lineage>
</organism>
<keyword evidence="3" id="KW-1185">Reference proteome</keyword>
<accession>A0A0D2N7I7</accession>
<feature type="region of interest" description="Disordered" evidence="1">
    <location>
        <begin position="58"/>
        <end position="77"/>
    </location>
</feature>
<evidence type="ECO:0000256" key="1">
    <source>
        <dbReference type="SAM" id="MobiDB-lite"/>
    </source>
</evidence>
<dbReference type="Proteomes" id="UP000054270">
    <property type="component" value="Unassembled WGS sequence"/>
</dbReference>
<feature type="compositionally biased region" description="Low complexity" evidence="1">
    <location>
        <begin position="111"/>
        <end position="125"/>
    </location>
</feature>
<dbReference type="EMBL" id="KN817654">
    <property type="protein sequence ID" value="KJA15084.1"/>
    <property type="molecule type" value="Genomic_DNA"/>
</dbReference>
<sequence>MLFANFNYALRVPRLHAICSQSFYNVPARLTPTGTAREPAPSSATTLHLRAERLPGVSPLVRPDSAHHRPPCACPTSRVRTEPTTILALPASLPRYHALPRTKHAAIYEQAASPPSSRARGSPCRSPHRARRVRLSAQRAGCRHCISPTVLPDSELDNEKRTFFCHAHRLRCDVGLHR</sequence>
<gene>
    <name evidence="2" type="ORF">HYPSUDRAFT_208147</name>
</gene>
<protein>
    <submittedName>
        <fullName evidence="2">Uncharacterized protein</fullName>
    </submittedName>
</protein>
<evidence type="ECO:0000313" key="2">
    <source>
        <dbReference type="EMBL" id="KJA15084.1"/>
    </source>
</evidence>
<proteinExistence type="predicted"/>
<reference evidence="3" key="1">
    <citation type="submission" date="2014-04" db="EMBL/GenBank/DDBJ databases">
        <title>Evolutionary Origins and Diversification of the Mycorrhizal Mutualists.</title>
        <authorList>
            <consortium name="DOE Joint Genome Institute"/>
            <consortium name="Mycorrhizal Genomics Consortium"/>
            <person name="Kohler A."/>
            <person name="Kuo A."/>
            <person name="Nagy L.G."/>
            <person name="Floudas D."/>
            <person name="Copeland A."/>
            <person name="Barry K.W."/>
            <person name="Cichocki N."/>
            <person name="Veneault-Fourrey C."/>
            <person name="LaButti K."/>
            <person name="Lindquist E.A."/>
            <person name="Lipzen A."/>
            <person name="Lundell T."/>
            <person name="Morin E."/>
            <person name="Murat C."/>
            <person name="Riley R."/>
            <person name="Ohm R."/>
            <person name="Sun H."/>
            <person name="Tunlid A."/>
            <person name="Henrissat B."/>
            <person name="Grigoriev I.V."/>
            <person name="Hibbett D.S."/>
            <person name="Martin F."/>
        </authorList>
    </citation>
    <scope>NUCLEOTIDE SEQUENCE [LARGE SCALE GENOMIC DNA]</scope>
    <source>
        <strain evidence="3">FD-334 SS-4</strain>
    </source>
</reference>
<feature type="region of interest" description="Disordered" evidence="1">
    <location>
        <begin position="109"/>
        <end position="128"/>
    </location>
</feature>
<name>A0A0D2N7I7_HYPSF</name>
<evidence type="ECO:0000313" key="3">
    <source>
        <dbReference type="Proteomes" id="UP000054270"/>
    </source>
</evidence>